<dbReference type="KEGG" id="schk:GII14_21645"/>
<sequence>MEGLFQQGWLTGLFLLMFSSFSLASELAYAPRGHLKWMTATGKMVEPGAMNGKLKAGKDKCEF</sequence>
<evidence type="ECO:0000313" key="1">
    <source>
        <dbReference type="EMBL" id="QIJ06511.1"/>
    </source>
</evidence>
<proteinExistence type="predicted"/>
<dbReference type="RefSeq" id="WP_162206944.1">
    <property type="nucleotide sequence ID" value="NZ_CP045857.1"/>
</dbReference>
<dbReference type="EMBL" id="CP045857">
    <property type="protein sequence ID" value="QIJ06511.1"/>
    <property type="molecule type" value="Genomic_DNA"/>
</dbReference>
<evidence type="ECO:0000313" key="2">
    <source>
        <dbReference type="Proteomes" id="UP000502117"/>
    </source>
</evidence>
<reference evidence="1 2" key="1">
    <citation type="submission" date="2019-11" db="EMBL/GenBank/DDBJ databases">
        <title>Complete Genome Sequence of Shewanella chilikensis Strain DC57, Isolated from Corroded Seal Rings at a floating production facility in Australia.</title>
        <authorList>
            <person name="Salgar-Chaparro S.J."/>
            <person name="Castillo-Villamizar G.A."/>
            <person name="Poehlein A."/>
            <person name="Daniel R."/>
            <person name="Machuca L."/>
        </authorList>
    </citation>
    <scope>NUCLEOTIDE SEQUENCE [LARGE SCALE GENOMIC DNA]</scope>
    <source>
        <strain evidence="1 2">DC57</strain>
    </source>
</reference>
<dbReference type="AlphaFoldDB" id="A0A6G7LXM1"/>
<accession>A0A6G7LXM1</accession>
<protein>
    <submittedName>
        <fullName evidence="1">Uncharacterized protein</fullName>
    </submittedName>
</protein>
<name>A0A6G7LXM1_9GAMM</name>
<organism evidence="1 2">
    <name type="scientific">Shewanella chilikensis</name>
    <dbReference type="NCBI Taxonomy" id="558541"/>
    <lineage>
        <taxon>Bacteria</taxon>
        <taxon>Pseudomonadati</taxon>
        <taxon>Pseudomonadota</taxon>
        <taxon>Gammaproteobacteria</taxon>
        <taxon>Alteromonadales</taxon>
        <taxon>Shewanellaceae</taxon>
        <taxon>Shewanella</taxon>
    </lineage>
</organism>
<dbReference type="Proteomes" id="UP000502117">
    <property type="component" value="Chromosome"/>
</dbReference>
<gene>
    <name evidence="1" type="ORF">GII14_21645</name>
</gene>